<evidence type="ECO:0000313" key="3">
    <source>
        <dbReference type="EMBL" id="CBY24282.1"/>
    </source>
</evidence>
<evidence type="ECO:0000256" key="1">
    <source>
        <dbReference type="SAM" id="MobiDB-lite"/>
    </source>
</evidence>
<accession>E4XF94</accession>
<feature type="transmembrane region" description="Helical" evidence="2">
    <location>
        <begin position="112"/>
        <end position="133"/>
    </location>
</feature>
<dbReference type="OrthoDB" id="10302554at2759"/>
<evidence type="ECO:0000256" key="2">
    <source>
        <dbReference type="SAM" id="Phobius"/>
    </source>
</evidence>
<organism evidence="3">
    <name type="scientific">Oikopleura dioica</name>
    <name type="common">Tunicate</name>
    <dbReference type="NCBI Taxonomy" id="34765"/>
    <lineage>
        <taxon>Eukaryota</taxon>
        <taxon>Metazoa</taxon>
        <taxon>Chordata</taxon>
        <taxon>Tunicata</taxon>
        <taxon>Appendicularia</taxon>
        <taxon>Copelata</taxon>
        <taxon>Oikopleuridae</taxon>
        <taxon>Oikopleura</taxon>
    </lineage>
</organism>
<keyword evidence="2" id="KW-0812">Transmembrane</keyword>
<keyword evidence="4" id="KW-1185">Reference proteome</keyword>
<dbReference type="Proteomes" id="UP000001307">
    <property type="component" value="Unassembled WGS sequence"/>
</dbReference>
<evidence type="ECO:0000313" key="4">
    <source>
        <dbReference type="Proteomes" id="UP000001307"/>
    </source>
</evidence>
<feature type="compositionally biased region" description="Low complexity" evidence="1">
    <location>
        <begin position="329"/>
        <end position="345"/>
    </location>
</feature>
<feature type="transmembrane region" description="Helical" evidence="2">
    <location>
        <begin position="286"/>
        <end position="309"/>
    </location>
</feature>
<proteinExistence type="predicted"/>
<name>E4XF94_OIKDI</name>
<reference evidence="3" key="1">
    <citation type="journal article" date="2010" name="Science">
        <title>Plasticity of animal genome architecture unmasked by rapid evolution of a pelagic tunicate.</title>
        <authorList>
            <person name="Denoeud F."/>
            <person name="Henriet S."/>
            <person name="Mungpakdee S."/>
            <person name="Aury J.M."/>
            <person name="Da Silva C."/>
            <person name="Brinkmann H."/>
            <person name="Mikhaleva J."/>
            <person name="Olsen L.C."/>
            <person name="Jubin C."/>
            <person name="Canestro C."/>
            <person name="Bouquet J.M."/>
            <person name="Danks G."/>
            <person name="Poulain J."/>
            <person name="Campsteijn C."/>
            <person name="Adamski M."/>
            <person name="Cross I."/>
            <person name="Yadetie F."/>
            <person name="Muffato M."/>
            <person name="Louis A."/>
            <person name="Butcher S."/>
            <person name="Tsagkogeorga G."/>
            <person name="Konrad A."/>
            <person name="Singh S."/>
            <person name="Jensen M.F."/>
            <person name="Cong E.H."/>
            <person name="Eikeseth-Otteraa H."/>
            <person name="Noel B."/>
            <person name="Anthouard V."/>
            <person name="Porcel B.M."/>
            <person name="Kachouri-Lafond R."/>
            <person name="Nishino A."/>
            <person name="Ugolini M."/>
            <person name="Chourrout P."/>
            <person name="Nishida H."/>
            <person name="Aasland R."/>
            <person name="Huzurbazar S."/>
            <person name="Westhof E."/>
            <person name="Delsuc F."/>
            <person name="Lehrach H."/>
            <person name="Reinhardt R."/>
            <person name="Weissenbach J."/>
            <person name="Roy S.W."/>
            <person name="Artiguenave F."/>
            <person name="Postlethwait J.H."/>
            <person name="Manak J.R."/>
            <person name="Thompson E.M."/>
            <person name="Jaillon O."/>
            <person name="Du Pasquier L."/>
            <person name="Boudinot P."/>
            <person name="Liberles D.A."/>
            <person name="Volff J.N."/>
            <person name="Philippe H."/>
            <person name="Lenhard B."/>
            <person name="Roest Crollius H."/>
            <person name="Wincker P."/>
            <person name="Chourrout D."/>
        </authorList>
    </citation>
    <scope>NUCLEOTIDE SEQUENCE [LARGE SCALE GENOMIC DNA]</scope>
</reference>
<feature type="transmembrane region" description="Helical" evidence="2">
    <location>
        <begin position="63"/>
        <end position="82"/>
    </location>
</feature>
<dbReference type="EMBL" id="FN653044">
    <property type="protein sequence ID" value="CBY24282.1"/>
    <property type="molecule type" value="Genomic_DNA"/>
</dbReference>
<sequence>MSATNASIGEPWSPEVVKAHEISILVIVGVFGILSTVLTGISLKNGWQVLNGKGFDIKKSKSYFINLIFIGSYLSPIFSRFFRSSLDYKYFQAVAHENITNSKIRVPTDITMSIYAISIFGMCMSLPIIMVIYKFSKIKEAYLPSVTKVRIILAMTILHLTVDIPSLICEYFYVDKFITEEPEVFVPMKSILAVIENVFAGISIIMVEVKSQSLQQLSLAERVMIMRFAFGGLVLYLISNTTRCTLTLLQAYKWRVIPTGCVIEDSVEGRYIANPFQSSCLNYAELALITFASLATVIAFVVLISNMIMYQRLNSYQEMARPSEPPEEPTTSRPRQSSSPSQCSI</sequence>
<dbReference type="InParanoid" id="E4XF94"/>
<feature type="transmembrane region" description="Helical" evidence="2">
    <location>
        <begin position="186"/>
        <end position="207"/>
    </location>
</feature>
<dbReference type="AlphaFoldDB" id="E4XF94"/>
<feature type="transmembrane region" description="Helical" evidence="2">
    <location>
        <begin position="22"/>
        <end position="43"/>
    </location>
</feature>
<protein>
    <submittedName>
        <fullName evidence="3">Uncharacterized protein</fullName>
    </submittedName>
</protein>
<feature type="transmembrane region" description="Helical" evidence="2">
    <location>
        <begin position="219"/>
        <end position="238"/>
    </location>
</feature>
<keyword evidence="2" id="KW-1133">Transmembrane helix</keyword>
<keyword evidence="2" id="KW-0472">Membrane</keyword>
<feature type="transmembrane region" description="Helical" evidence="2">
    <location>
        <begin position="153"/>
        <end position="174"/>
    </location>
</feature>
<feature type="region of interest" description="Disordered" evidence="1">
    <location>
        <begin position="319"/>
        <end position="345"/>
    </location>
</feature>
<gene>
    <name evidence="3" type="ORF">GSOID_T00009635001</name>
</gene>